<dbReference type="Proteomes" id="UP000027602">
    <property type="component" value="Chromosome"/>
</dbReference>
<keyword evidence="4" id="KW-1185">Reference proteome</keyword>
<dbReference type="EMBL" id="CP007739">
    <property type="protein sequence ID" value="AIE59988.1"/>
    <property type="molecule type" value="Genomic_DNA"/>
</dbReference>
<evidence type="ECO:0000256" key="1">
    <source>
        <dbReference type="SAM" id="Phobius"/>
    </source>
</evidence>
<feature type="domain" description="2TM" evidence="2">
    <location>
        <begin position="11"/>
        <end position="88"/>
    </location>
</feature>
<dbReference type="STRING" id="796606.BMMGA3_07900"/>
<evidence type="ECO:0000313" key="3">
    <source>
        <dbReference type="EMBL" id="AIE59988.1"/>
    </source>
</evidence>
<dbReference type="AlphaFoldDB" id="I3E893"/>
<protein>
    <recommendedName>
        <fullName evidence="2">2TM domain-containing protein</fullName>
    </recommendedName>
</protein>
<feature type="transmembrane region" description="Helical" evidence="1">
    <location>
        <begin position="49"/>
        <end position="72"/>
    </location>
</feature>
<organism evidence="3 4">
    <name type="scientific">Bacillus methanolicus (strain MGA3 / ATCC 53907)</name>
    <dbReference type="NCBI Taxonomy" id="796606"/>
    <lineage>
        <taxon>Bacteria</taxon>
        <taxon>Bacillati</taxon>
        <taxon>Bacillota</taxon>
        <taxon>Bacilli</taxon>
        <taxon>Bacillales</taxon>
        <taxon>Bacillaceae</taxon>
        <taxon>Bacillus</taxon>
    </lineage>
</organism>
<sequence length="91" mass="10746">MKIEKDEKYLRAKKRVENLKAFYIHLIVYILVNAMLFVINLISDAGNWWFLYPLAGWGIGVIVHGVSTFAFGKFGSEWEERKIKEYMEKDK</sequence>
<dbReference type="InterPro" id="IPR025698">
    <property type="entry name" value="2TM_dom"/>
</dbReference>
<dbReference type="Pfam" id="PF13239">
    <property type="entry name" value="2TM"/>
    <property type="match status" value="1"/>
</dbReference>
<name>I3E893_BACMM</name>
<evidence type="ECO:0000259" key="2">
    <source>
        <dbReference type="Pfam" id="PF13239"/>
    </source>
</evidence>
<evidence type="ECO:0000313" key="4">
    <source>
        <dbReference type="Proteomes" id="UP000027602"/>
    </source>
</evidence>
<dbReference type="eggNOG" id="COG2972">
    <property type="taxonomic scope" value="Bacteria"/>
</dbReference>
<keyword evidence="1" id="KW-0812">Transmembrane</keyword>
<dbReference type="KEGG" id="bmet:BMMGA3_07900"/>
<keyword evidence="1" id="KW-1133">Transmembrane helix</keyword>
<gene>
    <name evidence="3" type="ORF">BMMGA3_07900</name>
</gene>
<feature type="transmembrane region" description="Helical" evidence="1">
    <location>
        <begin position="21"/>
        <end position="43"/>
    </location>
</feature>
<keyword evidence="1" id="KW-0472">Membrane</keyword>
<reference evidence="3 4" key="1">
    <citation type="journal article" date="2015" name="BMC Genomics">
        <title>Transcriptome analysis of thermophilic methylotrophic Bacillus methanolicus MGA3 using RNA-sequencing provides detailed insights into its previously uncharted transcriptional landscape.</title>
        <authorList>
            <person name="Irla M."/>
            <person name="Neshat A."/>
            <person name="Brautaset T."/>
            <person name="Ruckert C."/>
            <person name="Kalinowski J."/>
            <person name="Wendisch V.F."/>
        </authorList>
    </citation>
    <scope>NUCLEOTIDE SEQUENCE [LARGE SCALE GENOMIC DNA]</scope>
    <source>
        <strain evidence="4">MGA3 / ATCC 53907</strain>
    </source>
</reference>
<proteinExistence type="predicted"/>
<accession>I3E893</accession>
<dbReference type="HOGENOM" id="CLU_173284_0_1_9"/>